<dbReference type="PANTHER" id="PTHR40841">
    <property type="entry name" value="SIDEROPHORE TRIACETYLFUSARININE C ESTERASE"/>
    <property type="match status" value="1"/>
</dbReference>
<evidence type="ECO:0000313" key="4">
    <source>
        <dbReference type="Proteomes" id="UP000053681"/>
    </source>
</evidence>
<evidence type="ECO:0008006" key="5">
    <source>
        <dbReference type="Google" id="ProtNLM"/>
    </source>
</evidence>
<keyword evidence="2" id="KW-0378">Hydrolase</keyword>
<dbReference type="RefSeq" id="WP_035320619.1">
    <property type="nucleotide sequence ID" value="NZ_KQ758637.1"/>
</dbReference>
<dbReference type="SUPFAM" id="SSF53474">
    <property type="entry name" value="alpha/beta-Hydrolases"/>
    <property type="match status" value="1"/>
</dbReference>
<dbReference type="Proteomes" id="UP000053681">
    <property type="component" value="Unassembled WGS sequence"/>
</dbReference>
<comment type="similarity">
    <text evidence="1">Belongs to the esterase D family.</text>
</comment>
<dbReference type="InterPro" id="IPR029058">
    <property type="entry name" value="AB_hydrolase_fold"/>
</dbReference>
<dbReference type="GO" id="GO:0016788">
    <property type="term" value="F:hydrolase activity, acting on ester bonds"/>
    <property type="evidence" value="ECO:0007669"/>
    <property type="project" value="TreeGrafter"/>
</dbReference>
<organism evidence="3 4">
    <name type="scientific">Priestia veravalensis</name>
    <dbReference type="NCBI Taxonomy" id="1414648"/>
    <lineage>
        <taxon>Bacteria</taxon>
        <taxon>Bacillati</taxon>
        <taxon>Bacillota</taxon>
        <taxon>Bacilli</taxon>
        <taxon>Bacillales</taxon>
        <taxon>Bacillaceae</taxon>
        <taxon>Priestia</taxon>
    </lineage>
</organism>
<gene>
    <name evidence="3" type="ORF">AS180_06865</name>
</gene>
<proteinExistence type="inferred from homology"/>
<dbReference type="Gene3D" id="3.40.50.1820">
    <property type="entry name" value="alpha/beta hydrolase"/>
    <property type="match status" value="1"/>
</dbReference>
<keyword evidence="4" id="KW-1185">Reference proteome</keyword>
<evidence type="ECO:0000313" key="3">
    <source>
        <dbReference type="EMBL" id="KSU88593.1"/>
    </source>
</evidence>
<evidence type="ECO:0000256" key="2">
    <source>
        <dbReference type="ARBA" id="ARBA00022801"/>
    </source>
</evidence>
<sequence>MSNSTYQPNSSTESWSITSKVDQTQYEIVISKPLQPPPPTGYPVIYVLDGNAFFQTVKDAVRLQARKSEKTGVSPAVVVGVGYATDQDFDTANRLYHFTPTSRRSIDAGKSGGAKNFLAFIEEELKPQIEKTFSINVLHQTLFGHSLGGLFALYTLFIKATAFQYYIAISPSIWWDNRYILTRVEPFMTNLHKQKNRLNLFLAVGSRETDFMISDSSELFHTLFPATSSNLNVTYYKADEENHISMVPSVVSRVLRFISNS</sequence>
<accession>A0A0V8JNM0</accession>
<protein>
    <recommendedName>
        <fullName evidence="5">Alpha/beta hydrolase</fullName>
    </recommendedName>
</protein>
<dbReference type="PANTHER" id="PTHR40841:SF2">
    <property type="entry name" value="SIDEROPHORE-DEGRADING ESTERASE (EUROFUNG)"/>
    <property type="match status" value="1"/>
</dbReference>
<evidence type="ECO:0000256" key="1">
    <source>
        <dbReference type="ARBA" id="ARBA00005622"/>
    </source>
</evidence>
<comment type="caution">
    <text evidence="3">The sequence shown here is derived from an EMBL/GenBank/DDBJ whole genome shotgun (WGS) entry which is preliminary data.</text>
</comment>
<dbReference type="Pfam" id="PF00756">
    <property type="entry name" value="Esterase"/>
    <property type="match status" value="1"/>
</dbReference>
<reference evidence="3 4" key="1">
    <citation type="submission" date="2015-11" db="EMBL/GenBank/DDBJ databases">
        <title>Bacillus caseinolyticus sp nov.</title>
        <authorList>
            <person name="Dastager S.G."/>
            <person name="Mawlankar R."/>
        </authorList>
    </citation>
    <scope>NUCLEOTIDE SEQUENCE [LARGE SCALE GENOMIC DNA]</scope>
    <source>
        <strain evidence="3 4">SGD-V-76</strain>
    </source>
</reference>
<dbReference type="InterPro" id="IPR052558">
    <property type="entry name" value="Siderophore_Hydrolase_D"/>
</dbReference>
<name>A0A0V8JNM0_9BACI</name>
<dbReference type="InterPro" id="IPR000801">
    <property type="entry name" value="Esterase-like"/>
</dbReference>
<dbReference type="AlphaFoldDB" id="A0A0V8JNM0"/>
<dbReference type="EMBL" id="LNQP01000018">
    <property type="protein sequence ID" value="KSU88593.1"/>
    <property type="molecule type" value="Genomic_DNA"/>
</dbReference>